<gene>
    <name evidence="1" type="ORF">PGLA1383_LOCUS47413</name>
</gene>
<protein>
    <submittedName>
        <fullName evidence="1">Uncharacterized protein</fullName>
    </submittedName>
</protein>
<dbReference type="AlphaFoldDB" id="A0A813H0Z1"/>
<keyword evidence="2" id="KW-1185">Reference proteome</keyword>
<dbReference type="Proteomes" id="UP000654075">
    <property type="component" value="Unassembled WGS sequence"/>
</dbReference>
<evidence type="ECO:0000313" key="2">
    <source>
        <dbReference type="Proteomes" id="UP000654075"/>
    </source>
</evidence>
<proteinExistence type="predicted"/>
<reference evidence="1" key="1">
    <citation type="submission" date="2021-02" db="EMBL/GenBank/DDBJ databases">
        <authorList>
            <person name="Dougan E. K."/>
            <person name="Rhodes N."/>
            <person name="Thang M."/>
            <person name="Chan C."/>
        </authorList>
    </citation>
    <scope>NUCLEOTIDE SEQUENCE</scope>
</reference>
<comment type="caution">
    <text evidence="1">The sequence shown here is derived from an EMBL/GenBank/DDBJ whole genome shotgun (WGS) entry which is preliminary data.</text>
</comment>
<accession>A0A813H0Z1</accession>
<feature type="non-terminal residue" evidence="1">
    <location>
        <position position="1"/>
    </location>
</feature>
<dbReference type="EMBL" id="CAJNNV010030085">
    <property type="protein sequence ID" value="CAE8631294.1"/>
    <property type="molecule type" value="Genomic_DNA"/>
</dbReference>
<evidence type="ECO:0000313" key="1">
    <source>
        <dbReference type="EMBL" id="CAE8631294.1"/>
    </source>
</evidence>
<organism evidence="1 2">
    <name type="scientific">Polarella glacialis</name>
    <name type="common">Dinoflagellate</name>
    <dbReference type="NCBI Taxonomy" id="89957"/>
    <lineage>
        <taxon>Eukaryota</taxon>
        <taxon>Sar</taxon>
        <taxon>Alveolata</taxon>
        <taxon>Dinophyceae</taxon>
        <taxon>Suessiales</taxon>
        <taxon>Suessiaceae</taxon>
        <taxon>Polarella</taxon>
    </lineage>
</organism>
<sequence>VFTRQSPASSSRSWPVVLTALGATLRASAVGAALSSRAGAPSASLLIALASLRPGGGCVAASSASSEGTKASRAADGE</sequence>
<feature type="non-terminal residue" evidence="1">
    <location>
        <position position="78"/>
    </location>
</feature>
<name>A0A813H0Z1_POLGL</name>